<organism evidence="3 4">
    <name type="scientific">Ridgeia piscesae</name>
    <name type="common">Tubeworm</name>
    <dbReference type="NCBI Taxonomy" id="27915"/>
    <lineage>
        <taxon>Eukaryota</taxon>
        <taxon>Metazoa</taxon>
        <taxon>Spiralia</taxon>
        <taxon>Lophotrochozoa</taxon>
        <taxon>Annelida</taxon>
        <taxon>Polychaeta</taxon>
        <taxon>Sedentaria</taxon>
        <taxon>Canalipalpata</taxon>
        <taxon>Sabellida</taxon>
        <taxon>Siboglinidae</taxon>
        <taxon>Ridgeia</taxon>
    </lineage>
</organism>
<feature type="compositionally biased region" description="Basic and acidic residues" evidence="1">
    <location>
        <begin position="127"/>
        <end position="138"/>
    </location>
</feature>
<comment type="caution">
    <text evidence="3">The sequence shown here is derived from an EMBL/GenBank/DDBJ whole genome shotgun (WGS) entry which is preliminary data.</text>
</comment>
<name>A0AAD9PB29_RIDPI</name>
<protein>
    <submittedName>
        <fullName evidence="3">Uncharacterized protein</fullName>
    </submittedName>
</protein>
<feature type="chain" id="PRO_5042153504" evidence="2">
    <location>
        <begin position="20"/>
        <end position="367"/>
    </location>
</feature>
<keyword evidence="2" id="KW-0732">Signal</keyword>
<feature type="signal peptide" evidence="2">
    <location>
        <begin position="1"/>
        <end position="19"/>
    </location>
</feature>
<evidence type="ECO:0000256" key="2">
    <source>
        <dbReference type="SAM" id="SignalP"/>
    </source>
</evidence>
<dbReference type="Proteomes" id="UP001209878">
    <property type="component" value="Unassembled WGS sequence"/>
</dbReference>
<proteinExistence type="predicted"/>
<evidence type="ECO:0000256" key="1">
    <source>
        <dbReference type="SAM" id="MobiDB-lite"/>
    </source>
</evidence>
<dbReference type="EMBL" id="JAODUO010000053">
    <property type="protein sequence ID" value="KAK2191434.1"/>
    <property type="molecule type" value="Genomic_DNA"/>
</dbReference>
<evidence type="ECO:0000313" key="3">
    <source>
        <dbReference type="EMBL" id="KAK2191434.1"/>
    </source>
</evidence>
<sequence length="367" mass="41450">MDTSARTCVLLSCLAVAVAVTPNSDKCPTTYYIHEYNVHTGRATDAAGLSTQTPLKSAPRLAGGEFVSRDHMYRERQRWQRRVHHLQTQLVAEKTKRLEQLDRFLEVRGRETEAGPGDTATNSTPVGERRQKPQADRRENALYKEDAKVILNKGTTQGRDQFGEDERRNGAINALEVELLLNTFTENFTKSLRKLTSELSSVRRKYLHVYRTNKRLSLDYQRLRQEVGLSKGQMSRLQLFQESEIQRLKWRLGNETERCRNATASVEERVLQLCGRSNGSGCASEPPSVATVKVEKIDPKVVTEKEREERRLSYLNEARTRAPVPMAPAPVLAASSPAMSSDAMVDAGIRVSKWYLDYIASQRPKGG</sequence>
<keyword evidence="4" id="KW-1185">Reference proteome</keyword>
<gene>
    <name evidence="3" type="ORF">NP493_53g13011</name>
</gene>
<feature type="region of interest" description="Disordered" evidence="1">
    <location>
        <begin position="108"/>
        <end position="138"/>
    </location>
</feature>
<evidence type="ECO:0000313" key="4">
    <source>
        <dbReference type="Proteomes" id="UP001209878"/>
    </source>
</evidence>
<reference evidence="3" key="1">
    <citation type="journal article" date="2023" name="Mol. Biol. Evol.">
        <title>Third-Generation Sequencing Reveals the Adaptive Role of the Epigenome in Three Deep-Sea Polychaetes.</title>
        <authorList>
            <person name="Perez M."/>
            <person name="Aroh O."/>
            <person name="Sun Y."/>
            <person name="Lan Y."/>
            <person name="Juniper S.K."/>
            <person name="Young C.R."/>
            <person name="Angers B."/>
            <person name="Qian P.Y."/>
        </authorList>
    </citation>
    <scope>NUCLEOTIDE SEQUENCE</scope>
    <source>
        <strain evidence="3">R07B-5</strain>
    </source>
</reference>
<accession>A0AAD9PB29</accession>
<dbReference type="AlphaFoldDB" id="A0AAD9PB29"/>